<name>A0A6M8PUX4_9EURO</name>
<dbReference type="GO" id="GO:0005634">
    <property type="term" value="C:nucleus"/>
    <property type="evidence" value="ECO:0007669"/>
    <property type="project" value="TreeGrafter"/>
</dbReference>
<protein>
    <submittedName>
        <fullName evidence="5">NmrA family protein</fullName>
    </submittedName>
</protein>
<dbReference type="PANTHER" id="PTHR42748:SF30">
    <property type="entry name" value="NMRA-LIKE DOMAIN-CONTAINING PROTEIN"/>
    <property type="match status" value="1"/>
</dbReference>
<proteinExistence type="inferred from homology"/>
<dbReference type="SUPFAM" id="SSF51735">
    <property type="entry name" value="NAD(P)-binding Rossmann-fold domains"/>
    <property type="match status" value="1"/>
</dbReference>
<evidence type="ECO:0000256" key="3">
    <source>
        <dbReference type="ARBA" id="ARBA00023002"/>
    </source>
</evidence>
<keyword evidence="2" id="KW-0521">NADP</keyword>
<organism evidence="5">
    <name type="scientific">Aspergillus sp. FM242</name>
    <dbReference type="NCBI Taxonomy" id="2741095"/>
    <lineage>
        <taxon>Eukaryota</taxon>
        <taxon>Fungi</taxon>
        <taxon>Dikarya</taxon>
        <taxon>Ascomycota</taxon>
        <taxon>Pezizomycotina</taxon>
        <taxon>Eurotiomycetes</taxon>
        <taxon>Eurotiomycetidae</taxon>
        <taxon>Eurotiales</taxon>
        <taxon>Aspergillaceae</taxon>
        <taxon>Aspergillus</taxon>
    </lineage>
</organism>
<dbReference type="InterPro" id="IPR036291">
    <property type="entry name" value="NAD(P)-bd_dom_sf"/>
</dbReference>
<keyword evidence="3" id="KW-0560">Oxidoreductase</keyword>
<dbReference type="GO" id="GO:0016491">
    <property type="term" value="F:oxidoreductase activity"/>
    <property type="evidence" value="ECO:0007669"/>
    <property type="project" value="UniProtKB-KW"/>
</dbReference>
<reference evidence="5" key="1">
    <citation type="journal article" date="2020" name="Org. Lett.">
        <title>Waikikiamides A-C: Complex Diketopiperazine Dimer and Diketopiperazine-Polyketide Hybrids from a Hawaiian Marine Fungal Strain Aspergillus sp. FM242.</title>
        <authorList>
            <person name="Wang F."/>
            <person name="Sarotti A.M."/>
            <person name="Jiang G."/>
            <person name="Huguet-Tapia J.C."/>
            <person name="Zheng S.L."/>
            <person name="Wu X."/>
            <person name="Li C."/>
            <person name="Ding Y."/>
            <person name="Cao S."/>
        </authorList>
    </citation>
    <scope>NUCLEOTIDE SEQUENCE</scope>
    <source>
        <strain evidence="5">FM242</strain>
    </source>
</reference>
<evidence type="ECO:0000259" key="4">
    <source>
        <dbReference type="Pfam" id="PF05368"/>
    </source>
</evidence>
<dbReference type="InterPro" id="IPR051164">
    <property type="entry name" value="NmrA-like_oxidored"/>
</dbReference>
<dbReference type="Gene3D" id="3.40.50.720">
    <property type="entry name" value="NAD(P)-binding Rossmann-like Domain"/>
    <property type="match status" value="1"/>
</dbReference>
<evidence type="ECO:0000256" key="1">
    <source>
        <dbReference type="ARBA" id="ARBA00006328"/>
    </source>
</evidence>
<dbReference type="Pfam" id="PF05368">
    <property type="entry name" value="NmrA"/>
    <property type="match status" value="1"/>
</dbReference>
<accession>A0A6M8PUX4</accession>
<dbReference type="AlphaFoldDB" id="A0A6M8PUX4"/>
<feature type="domain" description="NmrA-like" evidence="4">
    <location>
        <begin position="4"/>
        <end position="250"/>
    </location>
</feature>
<dbReference type="EMBL" id="MT457561">
    <property type="protein sequence ID" value="QKG86304.1"/>
    <property type="molecule type" value="Genomic_DNA"/>
</dbReference>
<evidence type="ECO:0000313" key="5">
    <source>
        <dbReference type="EMBL" id="QKG86304.1"/>
    </source>
</evidence>
<dbReference type="InterPro" id="IPR008030">
    <property type="entry name" value="NmrA-like"/>
</dbReference>
<evidence type="ECO:0000256" key="2">
    <source>
        <dbReference type="ARBA" id="ARBA00022857"/>
    </source>
</evidence>
<sequence>MTFEKTITVYGATGSQGGPVVRSLLKNRAFKVRAITRNPDSLAAQALHMLGAEVVQADGWKKEQMVAAFLGSWGAFVNTNSDDPPTEFDLGKTIIDGIIETGTVKHLVYSSFVDTSALTKGQVAVRPAESKAKIQRYAEESGYFESVCPLYQGWYMDIFSRRDYAQALGGFPFFQDDEGFRTLRSAKWGSDADMPVPWISLEDDYGDIVHGIFLEPENWNGRVVPTVSDISTYPGVTETFALGTLCPITRVLVTGQRARYVHSNDWKALFGDTRQGEENRSIFEFGRFTNGKYFGNHPISTEKSAYLKARAVEAQGRDPRKEGLITLSQWFAKNHASEIRGREA</sequence>
<comment type="similarity">
    <text evidence="1">Belongs to the NmrA-type oxidoreductase family.</text>
</comment>
<gene>
    <name evidence="5" type="primary">NotA</name>
</gene>
<dbReference type="Gene3D" id="3.90.25.10">
    <property type="entry name" value="UDP-galactose 4-epimerase, domain 1"/>
    <property type="match status" value="1"/>
</dbReference>
<dbReference type="PANTHER" id="PTHR42748">
    <property type="entry name" value="NITROGEN METABOLITE REPRESSION PROTEIN NMRA FAMILY MEMBER"/>
    <property type="match status" value="1"/>
</dbReference>